<dbReference type="EMBL" id="RBUF01000331">
    <property type="protein sequence ID" value="RMU73381.1"/>
    <property type="molecule type" value="Genomic_DNA"/>
</dbReference>
<comment type="caution">
    <text evidence="1">The sequence shown here is derived from an EMBL/GenBank/DDBJ whole genome shotgun (WGS) entry which is preliminary data.</text>
</comment>
<feature type="non-terminal residue" evidence="1">
    <location>
        <position position="1"/>
    </location>
</feature>
<reference evidence="1 2" key="1">
    <citation type="submission" date="2018-08" db="EMBL/GenBank/DDBJ databases">
        <title>Recombination of ecologically and evolutionarily significant loci maintains genetic cohesion in the Pseudomonas syringae species complex.</title>
        <authorList>
            <person name="Dillon M."/>
            <person name="Thakur S."/>
            <person name="Almeida R.N.D."/>
            <person name="Weir B.S."/>
            <person name="Guttman D.S."/>
        </authorList>
    </citation>
    <scope>NUCLEOTIDE SEQUENCE [LARGE SCALE GENOMIC DNA]</scope>
    <source>
        <strain evidence="1 2">ICMP 11935</strain>
    </source>
</reference>
<protein>
    <submittedName>
        <fullName evidence="1">VirB4</fullName>
    </submittedName>
</protein>
<dbReference type="Proteomes" id="UP000274315">
    <property type="component" value="Unassembled WGS sequence"/>
</dbReference>
<organism evidence="1 2">
    <name type="scientific">Pseudomonas syringae pv. aptata</name>
    <dbReference type="NCBI Taxonomy" id="83167"/>
    <lineage>
        <taxon>Bacteria</taxon>
        <taxon>Pseudomonadati</taxon>
        <taxon>Pseudomonadota</taxon>
        <taxon>Gammaproteobacteria</taxon>
        <taxon>Pseudomonadales</taxon>
        <taxon>Pseudomonadaceae</taxon>
        <taxon>Pseudomonas</taxon>
        <taxon>Pseudomonas syringae</taxon>
    </lineage>
</organism>
<accession>A0A3M5WRW3</accession>
<name>A0A3M5WRW3_PSEAP</name>
<dbReference type="AlphaFoldDB" id="A0A3M5WRW3"/>
<evidence type="ECO:0000313" key="1">
    <source>
        <dbReference type="EMBL" id="RMU73381.1"/>
    </source>
</evidence>
<proteinExistence type="predicted"/>
<gene>
    <name evidence="1" type="ORF">ALP24_05538</name>
</gene>
<evidence type="ECO:0000313" key="2">
    <source>
        <dbReference type="Proteomes" id="UP000274315"/>
    </source>
</evidence>
<sequence>WVLDSPVNQFDAQTYRRLAFDCTQLLKNNYAEKHPEVMEAFLNTLFYMKREMHEARPGNLLLNVVAEYWAPLSFKSTADAIQEVLQSGRMRGEILIMDTQYPEQALATKYAPAVI</sequence>
<feature type="non-terminal residue" evidence="1">
    <location>
        <position position="115"/>
    </location>
</feature>